<dbReference type="PROSITE" id="PS50076">
    <property type="entry name" value="DNAJ_2"/>
    <property type="match status" value="1"/>
</dbReference>
<protein>
    <submittedName>
        <fullName evidence="3">Putative with DnaJ-like domain protein</fullName>
    </submittedName>
</protein>
<dbReference type="SUPFAM" id="SSF46565">
    <property type="entry name" value="Chaperone J-domain"/>
    <property type="match status" value="1"/>
</dbReference>
<dbReference type="eggNOG" id="COG2214">
    <property type="taxonomic scope" value="Bacteria"/>
</dbReference>
<dbReference type="PRINTS" id="PR00625">
    <property type="entry name" value="JDOMAIN"/>
</dbReference>
<gene>
    <name evidence="3" type="ORF">Salmuc_05475</name>
</gene>
<dbReference type="SMART" id="SM00271">
    <property type="entry name" value="DnaJ"/>
    <property type="match status" value="1"/>
</dbReference>
<feature type="region of interest" description="Disordered" evidence="1">
    <location>
        <begin position="1"/>
        <end position="39"/>
    </location>
</feature>
<evidence type="ECO:0000313" key="4">
    <source>
        <dbReference type="Proteomes" id="UP000015347"/>
    </source>
</evidence>
<sequence>MSRTDPFGFDMSIKSAKKKNPRGRRGMSGEQETSTRICDHEGCDRPGKFRAPKAPDVLDDFYWFCKDHVREYNAKWSFFDGKTEAEMNAQATSDKVWERRTKDFRDPEQRAWARLGIEDAHQVLGENATRNPGRNGQGGGRRLPPTEKRAVEILEVEKAETKAEVRKAYKALIKVLHPDMNGGDRSQEERLQEVVWAWDQIKDSRNFK</sequence>
<name>S9QRG4_9RHOB</name>
<comment type="caution">
    <text evidence="3">The sequence shown here is derived from an EMBL/GenBank/DDBJ whole genome shotgun (WGS) entry which is preliminary data.</text>
</comment>
<feature type="compositionally biased region" description="Basic residues" evidence="1">
    <location>
        <begin position="15"/>
        <end position="25"/>
    </location>
</feature>
<dbReference type="STRING" id="1123237.Salmuc_05475"/>
<dbReference type="InterPro" id="IPR036869">
    <property type="entry name" value="J_dom_sf"/>
</dbReference>
<evidence type="ECO:0000313" key="3">
    <source>
        <dbReference type="EMBL" id="EPX82218.1"/>
    </source>
</evidence>
<dbReference type="AlphaFoldDB" id="S9QRG4"/>
<dbReference type="OrthoDB" id="9786294at2"/>
<dbReference type="Proteomes" id="UP000015347">
    <property type="component" value="Unassembled WGS sequence"/>
</dbReference>
<evidence type="ECO:0000259" key="2">
    <source>
        <dbReference type="PROSITE" id="PS50076"/>
    </source>
</evidence>
<dbReference type="CDD" id="cd06257">
    <property type="entry name" value="DnaJ"/>
    <property type="match status" value="1"/>
</dbReference>
<keyword evidence="4" id="KW-1185">Reference proteome</keyword>
<feature type="domain" description="J" evidence="2">
    <location>
        <begin position="149"/>
        <end position="208"/>
    </location>
</feature>
<proteinExistence type="predicted"/>
<dbReference type="InterPro" id="IPR001623">
    <property type="entry name" value="DnaJ_domain"/>
</dbReference>
<reference evidence="4" key="1">
    <citation type="journal article" date="2014" name="Stand. Genomic Sci.">
        <title>Genome sequence of the exopolysaccharide-producing Salipiger mucosus type strain (DSM 16094(T)), a moderately halophilic member of the Roseobacter clade.</title>
        <authorList>
            <person name="Riedel T."/>
            <person name="Spring S."/>
            <person name="Fiebig A."/>
            <person name="Petersen J."/>
            <person name="Kyrpides N.C."/>
            <person name="Goker M."/>
            <person name="Klenk H.P."/>
        </authorList>
    </citation>
    <scope>NUCLEOTIDE SEQUENCE [LARGE SCALE GENOMIC DNA]</scope>
    <source>
        <strain evidence="4">DSM 16094</strain>
    </source>
</reference>
<evidence type="ECO:0000256" key="1">
    <source>
        <dbReference type="SAM" id="MobiDB-lite"/>
    </source>
</evidence>
<dbReference type="Gene3D" id="1.10.287.110">
    <property type="entry name" value="DnaJ domain"/>
    <property type="match status" value="1"/>
</dbReference>
<dbReference type="HOGENOM" id="CLU_096103_0_0_5"/>
<dbReference type="RefSeq" id="WP_020042223.1">
    <property type="nucleotide sequence ID" value="NZ_KE557276.1"/>
</dbReference>
<dbReference type="Pfam" id="PF00226">
    <property type="entry name" value="DnaJ"/>
    <property type="match status" value="1"/>
</dbReference>
<accession>S9QRG4</accession>
<organism evidence="3 4">
    <name type="scientific">Salipiger mucosus DSM 16094</name>
    <dbReference type="NCBI Taxonomy" id="1123237"/>
    <lineage>
        <taxon>Bacteria</taxon>
        <taxon>Pseudomonadati</taxon>
        <taxon>Pseudomonadota</taxon>
        <taxon>Alphaproteobacteria</taxon>
        <taxon>Rhodobacterales</taxon>
        <taxon>Roseobacteraceae</taxon>
        <taxon>Salipiger</taxon>
    </lineage>
</organism>
<dbReference type="EMBL" id="APVH01000026">
    <property type="protein sequence ID" value="EPX82218.1"/>
    <property type="molecule type" value="Genomic_DNA"/>
</dbReference>